<evidence type="ECO:0000313" key="2">
    <source>
        <dbReference type="WBParaSite" id="PSU_v2.g10217.t1"/>
    </source>
</evidence>
<dbReference type="AlphaFoldDB" id="A0A914XUK6"/>
<dbReference type="WBParaSite" id="PSU_v2.g10217.t1">
    <property type="protein sequence ID" value="PSU_v2.g10217.t1"/>
    <property type="gene ID" value="PSU_v2.g10217"/>
</dbReference>
<protein>
    <submittedName>
        <fullName evidence="2">Uncharacterized protein</fullName>
    </submittedName>
</protein>
<sequence>MFQADTSQKVAGLLPLLKELSTFILCDLTEAFDFASMADFLLKNENLFICLAYNENIPLSSGYKEIVESLIVKIVETPPKRIPHITFPGFENSIYYNDYQKLFKLGK</sequence>
<proteinExistence type="predicted"/>
<evidence type="ECO:0000313" key="1">
    <source>
        <dbReference type="Proteomes" id="UP000887577"/>
    </source>
</evidence>
<organism evidence="1 2">
    <name type="scientific">Panagrolaimus superbus</name>
    <dbReference type="NCBI Taxonomy" id="310955"/>
    <lineage>
        <taxon>Eukaryota</taxon>
        <taxon>Metazoa</taxon>
        <taxon>Ecdysozoa</taxon>
        <taxon>Nematoda</taxon>
        <taxon>Chromadorea</taxon>
        <taxon>Rhabditida</taxon>
        <taxon>Tylenchina</taxon>
        <taxon>Panagrolaimomorpha</taxon>
        <taxon>Panagrolaimoidea</taxon>
        <taxon>Panagrolaimidae</taxon>
        <taxon>Panagrolaimus</taxon>
    </lineage>
</organism>
<dbReference type="Proteomes" id="UP000887577">
    <property type="component" value="Unplaced"/>
</dbReference>
<name>A0A914XUK6_9BILA</name>
<keyword evidence="1" id="KW-1185">Reference proteome</keyword>
<accession>A0A914XUK6</accession>
<reference evidence="2" key="1">
    <citation type="submission" date="2022-11" db="UniProtKB">
        <authorList>
            <consortium name="WormBaseParasite"/>
        </authorList>
    </citation>
    <scope>IDENTIFICATION</scope>
</reference>